<reference evidence="7" key="1">
    <citation type="submission" date="2022-02" db="EMBL/GenBank/DDBJ databases">
        <title>Coral-associated bacteria.</title>
        <authorList>
            <person name="Tang K."/>
            <person name="Wang X."/>
        </authorList>
    </citation>
    <scope>NUCLEOTIDE SEQUENCE</scope>
    <source>
        <strain evidence="7">SCSIO 43006</strain>
    </source>
</reference>
<feature type="transmembrane region" description="Helical" evidence="5">
    <location>
        <begin position="41"/>
        <end position="59"/>
    </location>
</feature>
<dbReference type="InterPro" id="IPR001902">
    <property type="entry name" value="SLC26A/SulP_fam"/>
</dbReference>
<keyword evidence="2 5" id="KW-0812">Transmembrane</keyword>
<evidence type="ECO:0000256" key="2">
    <source>
        <dbReference type="ARBA" id="ARBA00022692"/>
    </source>
</evidence>
<gene>
    <name evidence="7" type="ORF">MJO52_06930</name>
</gene>
<evidence type="ECO:0000256" key="1">
    <source>
        <dbReference type="ARBA" id="ARBA00004141"/>
    </source>
</evidence>
<feature type="transmembrane region" description="Helical" evidence="5">
    <location>
        <begin position="12"/>
        <end position="35"/>
    </location>
</feature>
<feature type="domain" description="STAS" evidence="6">
    <location>
        <begin position="442"/>
        <end position="542"/>
    </location>
</feature>
<evidence type="ECO:0000313" key="7">
    <source>
        <dbReference type="EMBL" id="USD22867.1"/>
    </source>
</evidence>
<dbReference type="Gene3D" id="3.30.750.24">
    <property type="entry name" value="STAS domain"/>
    <property type="match status" value="1"/>
</dbReference>
<feature type="transmembrane region" description="Helical" evidence="5">
    <location>
        <begin position="117"/>
        <end position="140"/>
    </location>
</feature>
<feature type="transmembrane region" description="Helical" evidence="5">
    <location>
        <begin position="192"/>
        <end position="211"/>
    </location>
</feature>
<feature type="transmembrane region" description="Helical" evidence="5">
    <location>
        <begin position="89"/>
        <end position="110"/>
    </location>
</feature>
<feature type="transmembrane region" description="Helical" evidence="5">
    <location>
        <begin position="442"/>
        <end position="460"/>
    </location>
</feature>
<evidence type="ECO:0000259" key="6">
    <source>
        <dbReference type="PROSITE" id="PS50801"/>
    </source>
</evidence>
<dbReference type="InterPro" id="IPR011547">
    <property type="entry name" value="SLC26A/SulP_dom"/>
</dbReference>
<accession>A0ABY4VF13</accession>
<organism evidence="7 8">
    <name type="scientific">Microbulbifer variabilis</name>
    <dbReference type="NCBI Taxonomy" id="266805"/>
    <lineage>
        <taxon>Bacteria</taxon>
        <taxon>Pseudomonadati</taxon>
        <taxon>Pseudomonadota</taxon>
        <taxon>Gammaproteobacteria</taxon>
        <taxon>Cellvibrionales</taxon>
        <taxon>Microbulbiferaceae</taxon>
        <taxon>Microbulbifer</taxon>
    </lineage>
</organism>
<dbReference type="SUPFAM" id="SSF52091">
    <property type="entry name" value="SpoIIaa-like"/>
    <property type="match status" value="1"/>
</dbReference>
<sequence>MTGRFEGVNLKGDLFGGVTTAVVSLPMALAFGVASGAGATAGLWGAILIGLFASLFGGTRTLISEPTGAMTVVMAAVITTMMAEHPDQGLAMAFTVVIMAGIFQIALGALKLGKYIVLMPYSVVSGFMSGVGIILVILQIGPLLGQPTPAGGPMETVQELPELVRNTHYGELFLGLLTLGMLFFLPKKLKQLVPPQLVALVVITLLSMMLFDNEEIRRIGEIPSGLPSLVLPDITFDMLSTMLIEALVLGTLGCLDTLLTAVIADSLTRREHNPSRELIGQGIANTVSGLFGGLPGAGSTMGTVVNIQVGARSPLAGIVRALILLLVVLWFAPLTQPIPMAVLAGIAVFVGINILDWSYIRRVHHHQVAIFPTFIMYSVLLMTVFVGLIYAVAIGVFLVNIITIERLSRIQEKSVKAISDVEEGDPLNRQEREMLRQSKGQILFFFLSGPMLFGVSKAITRQQAAVGKFKVIIMDLSTVPMIDTTAALALENTMRDAISLGCKVYLYCPNEPTLDRLEKLHIRDWMDEDCFVESRVEALIKGLDFLNREGEKKA</sequence>
<dbReference type="PROSITE" id="PS50801">
    <property type="entry name" value="STAS"/>
    <property type="match status" value="1"/>
</dbReference>
<evidence type="ECO:0000256" key="5">
    <source>
        <dbReference type="SAM" id="Phobius"/>
    </source>
</evidence>
<dbReference type="CDD" id="cd07042">
    <property type="entry name" value="STAS_SulP_like_sulfate_transporter"/>
    <property type="match status" value="1"/>
</dbReference>
<dbReference type="Proteomes" id="UP001055658">
    <property type="component" value="Chromosome"/>
</dbReference>
<dbReference type="Pfam" id="PF00916">
    <property type="entry name" value="Sulfate_transp"/>
    <property type="match status" value="1"/>
</dbReference>
<feature type="transmembrane region" description="Helical" evidence="5">
    <location>
        <begin position="242"/>
        <end position="264"/>
    </location>
</feature>
<feature type="transmembrane region" description="Helical" evidence="5">
    <location>
        <begin position="168"/>
        <end position="185"/>
    </location>
</feature>
<comment type="subcellular location">
    <subcellularLocation>
        <location evidence="1">Membrane</location>
        <topology evidence="1">Multi-pass membrane protein</topology>
    </subcellularLocation>
</comment>
<dbReference type="EMBL" id="CP092418">
    <property type="protein sequence ID" value="USD22867.1"/>
    <property type="molecule type" value="Genomic_DNA"/>
</dbReference>
<keyword evidence="4 5" id="KW-0472">Membrane</keyword>
<dbReference type="PANTHER" id="PTHR11814">
    <property type="entry name" value="SULFATE TRANSPORTER"/>
    <property type="match status" value="1"/>
</dbReference>
<evidence type="ECO:0000256" key="3">
    <source>
        <dbReference type="ARBA" id="ARBA00022989"/>
    </source>
</evidence>
<proteinExistence type="predicted"/>
<feature type="transmembrane region" description="Helical" evidence="5">
    <location>
        <begin position="338"/>
        <end position="357"/>
    </location>
</feature>
<keyword evidence="8" id="KW-1185">Reference proteome</keyword>
<dbReference type="RefSeq" id="WP_252085220.1">
    <property type="nucleotide sequence ID" value="NZ_CP092418.1"/>
</dbReference>
<evidence type="ECO:0000256" key="4">
    <source>
        <dbReference type="ARBA" id="ARBA00023136"/>
    </source>
</evidence>
<feature type="transmembrane region" description="Helical" evidence="5">
    <location>
        <begin position="315"/>
        <end position="332"/>
    </location>
</feature>
<protein>
    <submittedName>
        <fullName evidence="7">SulP family inorganic anion transporter</fullName>
    </submittedName>
</protein>
<keyword evidence="3 5" id="KW-1133">Transmembrane helix</keyword>
<name>A0ABY4VF13_9GAMM</name>
<feature type="transmembrane region" description="Helical" evidence="5">
    <location>
        <begin position="369"/>
        <end position="402"/>
    </location>
</feature>
<evidence type="ECO:0000313" key="8">
    <source>
        <dbReference type="Proteomes" id="UP001055658"/>
    </source>
</evidence>
<dbReference type="InterPro" id="IPR002645">
    <property type="entry name" value="STAS_dom"/>
</dbReference>
<dbReference type="Pfam" id="PF01740">
    <property type="entry name" value="STAS"/>
    <property type="match status" value="1"/>
</dbReference>
<dbReference type="InterPro" id="IPR036513">
    <property type="entry name" value="STAS_dom_sf"/>
</dbReference>